<keyword evidence="2" id="KW-0472">Membrane</keyword>
<protein>
    <submittedName>
        <fullName evidence="3">ADA10-like protein</fullName>
    </submittedName>
</protein>
<keyword evidence="2" id="KW-0812">Transmembrane</keyword>
<evidence type="ECO:0000313" key="3">
    <source>
        <dbReference type="EMBL" id="WAR11201.1"/>
    </source>
</evidence>
<keyword evidence="2" id="KW-1133">Transmembrane helix</keyword>
<evidence type="ECO:0000256" key="1">
    <source>
        <dbReference type="SAM" id="MobiDB-lite"/>
    </source>
</evidence>
<name>A0ABY7EVH4_MYAAR</name>
<feature type="region of interest" description="Disordered" evidence="1">
    <location>
        <begin position="28"/>
        <end position="147"/>
    </location>
</feature>
<keyword evidence="4" id="KW-1185">Reference proteome</keyword>
<feature type="transmembrane region" description="Helical" evidence="2">
    <location>
        <begin position="6"/>
        <end position="26"/>
    </location>
</feature>
<reference evidence="3" key="1">
    <citation type="submission" date="2022-11" db="EMBL/GenBank/DDBJ databases">
        <title>Centuries of genome instability and evolution in soft-shell clam transmissible cancer (bioRxiv).</title>
        <authorList>
            <person name="Hart S.F.M."/>
            <person name="Yonemitsu M.A."/>
            <person name="Giersch R.M."/>
            <person name="Beal B.F."/>
            <person name="Arriagada G."/>
            <person name="Davis B.W."/>
            <person name="Ostrander E.A."/>
            <person name="Goff S.P."/>
            <person name="Metzger M.J."/>
        </authorList>
    </citation>
    <scope>NUCLEOTIDE SEQUENCE</scope>
    <source>
        <strain evidence="3">MELC-2E11</strain>
        <tissue evidence="3">Siphon/mantle</tissue>
    </source>
</reference>
<proteinExistence type="predicted"/>
<organism evidence="3 4">
    <name type="scientific">Mya arenaria</name>
    <name type="common">Soft-shell clam</name>
    <dbReference type="NCBI Taxonomy" id="6604"/>
    <lineage>
        <taxon>Eukaryota</taxon>
        <taxon>Metazoa</taxon>
        <taxon>Spiralia</taxon>
        <taxon>Lophotrochozoa</taxon>
        <taxon>Mollusca</taxon>
        <taxon>Bivalvia</taxon>
        <taxon>Autobranchia</taxon>
        <taxon>Heteroconchia</taxon>
        <taxon>Euheterodonta</taxon>
        <taxon>Imparidentia</taxon>
        <taxon>Neoheterodontei</taxon>
        <taxon>Myida</taxon>
        <taxon>Myoidea</taxon>
        <taxon>Myidae</taxon>
        <taxon>Mya</taxon>
    </lineage>
</organism>
<dbReference type="Proteomes" id="UP001164746">
    <property type="component" value="Chromosome 7"/>
</dbReference>
<gene>
    <name evidence="3" type="ORF">MAR_036277</name>
</gene>
<dbReference type="InterPro" id="IPR051489">
    <property type="entry name" value="ADAM_Metalloproteinase"/>
</dbReference>
<dbReference type="PANTHER" id="PTHR45702:SF2">
    <property type="entry name" value="KUZBANIAN, ISOFORM A"/>
    <property type="match status" value="1"/>
</dbReference>
<evidence type="ECO:0000256" key="2">
    <source>
        <dbReference type="SAM" id="Phobius"/>
    </source>
</evidence>
<feature type="compositionally biased region" description="Polar residues" evidence="1">
    <location>
        <begin position="54"/>
        <end position="65"/>
    </location>
</feature>
<feature type="compositionally biased region" description="Low complexity" evidence="1">
    <location>
        <begin position="113"/>
        <end position="126"/>
    </location>
</feature>
<sequence>EYWWAVLLISVGVIITMGLFIKFCAVHTPSSNPKAKPARKLSETMTLKRRKNQNRGPPQQVQYQASRGARPENGQRGKSNYQNRDYRDKNYQDRSRHPYDERSSQGPPPPYPGSSTSASSSQWGPPHGHGKKGKARKQQNSVEMGRI</sequence>
<feature type="non-terminal residue" evidence="3">
    <location>
        <position position="147"/>
    </location>
</feature>
<accession>A0ABY7EVH4</accession>
<evidence type="ECO:0000313" key="4">
    <source>
        <dbReference type="Proteomes" id="UP001164746"/>
    </source>
</evidence>
<dbReference type="EMBL" id="CP111018">
    <property type="protein sequence ID" value="WAR11201.1"/>
    <property type="molecule type" value="Genomic_DNA"/>
</dbReference>
<feature type="compositionally biased region" description="Basic residues" evidence="1">
    <location>
        <begin position="128"/>
        <end position="137"/>
    </location>
</feature>
<feature type="compositionally biased region" description="Basic and acidic residues" evidence="1">
    <location>
        <begin position="84"/>
        <end position="103"/>
    </location>
</feature>
<feature type="compositionally biased region" description="Polar residues" evidence="1">
    <location>
        <begin position="138"/>
        <end position="147"/>
    </location>
</feature>
<dbReference type="PANTHER" id="PTHR45702">
    <property type="entry name" value="ADAM10/ADAM17 METALLOPEPTIDASE FAMILY MEMBER"/>
    <property type="match status" value="1"/>
</dbReference>